<comment type="domain">
    <text evidence="5">The Q motif is unique to and characteristic of the DEAD box family of RNA helicases and controls ATP binding and hydrolysis.</text>
</comment>
<feature type="compositionally biased region" description="Basic residues" evidence="6">
    <location>
        <begin position="49"/>
        <end position="58"/>
    </location>
</feature>
<comment type="function">
    <text evidence="5">RNA helicase.</text>
</comment>
<sequence>MAASKKAQWQPVEIDVEGDFEGLAGIEEISDYNIESFRTSAQKQPKSEQHKKKKKKNVKAKNTFVEKIIDQKEIEETQFYPWNNIYVPVEVSKALLEEGFMEPTEIQRLTIPPALKGKRDILGAAETGSGKTLAFAIPIIYGIMKNLELSSKESDKENCEETNISRNKLWALILTPTRELAIQVKNHIATAIKYTPLKVAVIVGGMSAEKQSRLLKGEPHIVVATPGRLWDLMNSNEPHLADIENIRFLVIDETDRMIETNHFPELRSLLLRINNDEDKMKQRQNFVFSATLSLVHQLPDYTKKRKRGKKIKKDPTSEKKLQGFIKLIGMTNPKIVDITKKTGMATGLTEAKILSVFEEKDFYLYYLLSVYPGRSLVFCNSISCVRRLASLLTALDMKPLPLHANMQQRQRLKNLDRFKSNPRALLLATDVAARGLDIPSVEHVIHYQVPRTSETYIHRSGRTARAQKTGLTVLLIETNEVPVYSRICSTLGRDKDVPDFNVDLNLLKMAKERVKLARQIDSISLNLKKEKSKIGWIEKTAQEMELVLDDDQLPNKSDDYEVAKKRKALDLAKKQLKELLNVPMASKSTGSLESINNVIVPQKKIKIVKKKRKIV</sequence>
<keyword evidence="2 5" id="KW-0378">Hydrolase</keyword>
<keyword evidence="1 5" id="KW-0547">Nucleotide-binding</keyword>
<comment type="similarity">
    <text evidence="5">Belongs to the DEAD box helicase family.</text>
</comment>
<dbReference type="PROSITE" id="PS51192">
    <property type="entry name" value="HELICASE_ATP_BIND_1"/>
    <property type="match status" value="1"/>
</dbReference>
<feature type="domain" description="Helicase ATP-binding" evidence="7">
    <location>
        <begin position="112"/>
        <end position="310"/>
    </location>
</feature>
<dbReference type="InterPro" id="IPR027417">
    <property type="entry name" value="P-loop_NTPase"/>
</dbReference>
<evidence type="ECO:0000313" key="10">
    <source>
        <dbReference type="Proteomes" id="UP001152798"/>
    </source>
</evidence>
<dbReference type="EMBL" id="OV725077">
    <property type="protein sequence ID" value="CAH1390761.1"/>
    <property type="molecule type" value="Genomic_DNA"/>
</dbReference>
<proteinExistence type="inferred from homology"/>
<dbReference type="AlphaFoldDB" id="A0A9P0E2Y7"/>
<feature type="domain" description="Helicase C-terminal" evidence="8">
    <location>
        <begin position="363"/>
        <end position="508"/>
    </location>
</feature>
<dbReference type="SUPFAM" id="SSF52540">
    <property type="entry name" value="P-loop containing nucleoside triphosphate hydrolases"/>
    <property type="match status" value="1"/>
</dbReference>
<gene>
    <name evidence="9" type="ORF">NEZAVI_LOCUS1904</name>
</gene>
<evidence type="ECO:0000259" key="7">
    <source>
        <dbReference type="PROSITE" id="PS51192"/>
    </source>
</evidence>
<dbReference type="CDD" id="cd17946">
    <property type="entry name" value="DEADc_DDX24"/>
    <property type="match status" value="1"/>
</dbReference>
<dbReference type="InterPro" id="IPR014001">
    <property type="entry name" value="Helicase_ATP-bd"/>
</dbReference>
<evidence type="ECO:0000256" key="6">
    <source>
        <dbReference type="SAM" id="MobiDB-lite"/>
    </source>
</evidence>
<dbReference type="GO" id="GO:0003723">
    <property type="term" value="F:RNA binding"/>
    <property type="evidence" value="ECO:0007669"/>
    <property type="project" value="UniProtKB-UniRule"/>
</dbReference>
<keyword evidence="5" id="KW-0347">Helicase</keyword>
<dbReference type="EC" id="3.6.4.13" evidence="5"/>
<protein>
    <recommendedName>
        <fullName evidence="5">ATP-dependent RNA helicase</fullName>
        <ecNumber evidence="5">3.6.4.13</ecNumber>
    </recommendedName>
</protein>
<keyword evidence="3 5" id="KW-0067">ATP-binding</keyword>
<organism evidence="9 10">
    <name type="scientific">Nezara viridula</name>
    <name type="common">Southern green stink bug</name>
    <name type="synonym">Cimex viridulus</name>
    <dbReference type="NCBI Taxonomy" id="85310"/>
    <lineage>
        <taxon>Eukaryota</taxon>
        <taxon>Metazoa</taxon>
        <taxon>Ecdysozoa</taxon>
        <taxon>Arthropoda</taxon>
        <taxon>Hexapoda</taxon>
        <taxon>Insecta</taxon>
        <taxon>Pterygota</taxon>
        <taxon>Neoptera</taxon>
        <taxon>Paraneoptera</taxon>
        <taxon>Hemiptera</taxon>
        <taxon>Heteroptera</taxon>
        <taxon>Panheteroptera</taxon>
        <taxon>Pentatomomorpha</taxon>
        <taxon>Pentatomoidea</taxon>
        <taxon>Pentatomidae</taxon>
        <taxon>Pentatominae</taxon>
        <taxon>Nezara</taxon>
    </lineage>
</organism>
<keyword evidence="10" id="KW-1185">Reference proteome</keyword>
<evidence type="ECO:0000256" key="4">
    <source>
        <dbReference type="ARBA" id="ARBA00022884"/>
    </source>
</evidence>
<feature type="region of interest" description="Disordered" evidence="6">
    <location>
        <begin position="38"/>
        <end position="58"/>
    </location>
</feature>
<comment type="catalytic activity">
    <reaction evidence="5">
        <text>ATP + H2O = ADP + phosphate + H(+)</text>
        <dbReference type="Rhea" id="RHEA:13065"/>
        <dbReference type="ChEBI" id="CHEBI:15377"/>
        <dbReference type="ChEBI" id="CHEBI:15378"/>
        <dbReference type="ChEBI" id="CHEBI:30616"/>
        <dbReference type="ChEBI" id="CHEBI:43474"/>
        <dbReference type="ChEBI" id="CHEBI:456216"/>
        <dbReference type="EC" id="3.6.4.13"/>
    </reaction>
</comment>
<dbReference type="GO" id="GO:0005524">
    <property type="term" value="F:ATP binding"/>
    <property type="evidence" value="ECO:0007669"/>
    <property type="project" value="UniProtKB-UniRule"/>
</dbReference>
<reference evidence="9" key="1">
    <citation type="submission" date="2022-01" db="EMBL/GenBank/DDBJ databases">
        <authorList>
            <person name="King R."/>
        </authorList>
    </citation>
    <scope>NUCLEOTIDE SEQUENCE</scope>
</reference>
<dbReference type="OrthoDB" id="4310724at2759"/>
<dbReference type="InterPro" id="IPR001650">
    <property type="entry name" value="Helicase_C-like"/>
</dbReference>
<evidence type="ECO:0000256" key="3">
    <source>
        <dbReference type="ARBA" id="ARBA00022840"/>
    </source>
</evidence>
<evidence type="ECO:0000313" key="9">
    <source>
        <dbReference type="EMBL" id="CAH1390761.1"/>
    </source>
</evidence>
<dbReference type="Gene3D" id="3.40.50.300">
    <property type="entry name" value="P-loop containing nucleotide triphosphate hydrolases"/>
    <property type="match status" value="2"/>
</dbReference>
<keyword evidence="4 5" id="KW-0694">RNA-binding</keyword>
<dbReference type="PANTHER" id="PTHR24031">
    <property type="entry name" value="RNA HELICASE"/>
    <property type="match status" value="1"/>
</dbReference>
<evidence type="ECO:0000259" key="8">
    <source>
        <dbReference type="PROSITE" id="PS51194"/>
    </source>
</evidence>
<evidence type="ECO:0000256" key="5">
    <source>
        <dbReference type="RuleBase" id="RU365068"/>
    </source>
</evidence>
<dbReference type="SMART" id="SM00490">
    <property type="entry name" value="HELICc"/>
    <property type="match status" value="1"/>
</dbReference>
<evidence type="ECO:0000256" key="1">
    <source>
        <dbReference type="ARBA" id="ARBA00022741"/>
    </source>
</evidence>
<name>A0A9P0E2Y7_NEZVI</name>
<dbReference type="GO" id="GO:0016787">
    <property type="term" value="F:hydrolase activity"/>
    <property type="evidence" value="ECO:0007669"/>
    <property type="project" value="UniProtKB-KW"/>
</dbReference>
<dbReference type="PROSITE" id="PS51194">
    <property type="entry name" value="HELICASE_CTER"/>
    <property type="match status" value="1"/>
</dbReference>
<dbReference type="SMART" id="SM00487">
    <property type="entry name" value="DEXDc"/>
    <property type="match status" value="1"/>
</dbReference>
<dbReference type="GO" id="GO:0003724">
    <property type="term" value="F:RNA helicase activity"/>
    <property type="evidence" value="ECO:0007669"/>
    <property type="project" value="UniProtKB-EC"/>
</dbReference>
<dbReference type="InterPro" id="IPR011545">
    <property type="entry name" value="DEAD/DEAH_box_helicase_dom"/>
</dbReference>
<dbReference type="Proteomes" id="UP001152798">
    <property type="component" value="Chromosome 1"/>
</dbReference>
<dbReference type="Pfam" id="PF00270">
    <property type="entry name" value="DEAD"/>
    <property type="match status" value="1"/>
</dbReference>
<accession>A0A9P0E2Y7</accession>
<evidence type="ECO:0000256" key="2">
    <source>
        <dbReference type="ARBA" id="ARBA00022801"/>
    </source>
</evidence>
<dbReference type="CDD" id="cd18787">
    <property type="entry name" value="SF2_C_DEAD"/>
    <property type="match status" value="1"/>
</dbReference>
<dbReference type="Pfam" id="PF00271">
    <property type="entry name" value="Helicase_C"/>
    <property type="match status" value="1"/>
</dbReference>